<sequence>MTCRSVLVLVWVGVAVMVRTGAMAQQQHCRRNKIDSQQPGCQSFSLTSPGPNQKCLVSDTTSPNLSFYLKPGPSFRQLLFAVRRKTDVNYYIQKWVYNGTRSIVFGHHQLSDSEKWYHIQLKEMNNHISNTYRAYIDNEQMDSIHLYLNKGDKVEVYTDGLLPEYAPTCNPAQYLTTSPPVSNVMVWTVMIVLLILLLLVLLTGAVLIRQRQSRTKEEDKMKLAQSCLPPEAPQQQETTFTNHHNQKPHSRYQKIDPTLPPPPLPQCLPGASANSMEDNNSFIHHIYEQVNPVMYRVPTGAAGDGGIVYVRENSLYVPSGDLFNLPQETNDQETEQTSAGRVTEQTSAGRGTEQTSAGRGTEQTSAGRGTEQTSAGRGTEQTSAGRGTEQTERSSSSNNNNNGGETEHTRHFSLRN</sequence>
<keyword evidence="2" id="KW-1133">Transmembrane helix</keyword>
<keyword evidence="2" id="KW-0472">Membrane</keyword>
<keyword evidence="3" id="KW-0732">Signal</keyword>
<reference evidence="4" key="1">
    <citation type="submission" date="2023-11" db="EMBL/GenBank/DDBJ databases">
        <title>Genome assemblies of two species of porcelain crab, Petrolisthes cinctipes and Petrolisthes manimaculis (Anomura: Porcellanidae).</title>
        <authorList>
            <person name="Angst P."/>
        </authorList>
    </citation>
    <scope>NUCLEOTIDE SEQUENCE</scope>
    <source>
        <strain evidence="4">PB745_02</strain>
        <tissue evidence="4">Gill</tissue>
    </source>
</reference>
<dbReference type="EMBL" id="JAWZYT010004140">
    <property type="protein sequence ID" value="KAK4295139.1"/>
    <property type="molecule type" value="Genomic_DNA"/>
</dbReference>
<evidence type="ECO:0000313" key="4">
    <source>
        <dbReference type="EMBL" id="KAK4295139.1"/>
    </source>
</evidence>
<protein>
    <submittedName>
        <fullName evidence="4">Uncharacterized protein</fullName>
    </submittedName>
</protein>
<name>A0AAE1NTF6_9EUCA</name>
<evidence type="ECO:0000256" key="1">
    <source>
        <dbReference type="SAM" id="MobiDB-lite"/>
    </source>
</evidence>
<gene>
    <name evidence="4" type="ORF">Pmani_032281</name>
</gene>
<keyword evidence="5" id="KW-1185">Reference proteome</keyword>
<feature type="region of interest" description="Disordered" evidence="1">
    <location>
        <begin position="321"/>
        <end position="416"/>
    </location>
</feature>
<feature type="compositionally biased region" description="Polar residues" evidence="1">
    <location>
        <begin position="233"/>
        <end position="243"/>
    </location>
</feature>
<comment type="caution">
    <text evidence="4">The sequence shown here is derived from an EMBL/GenBank/DDBJ whole genome shotgun (WGS) entry which is preliminary data.</text>
</comment>
<organism evidence="4 5">
    <name type="scientific">Petrolisthes manimaculis</name>
    <dbReference type="NCBI Taxonomy" id="1843537"/>
    <lineage>
        <taxon>Eukaryota</taxon>
        <taxon>Metazoa</taxon>
        <taxon>Ecdysozoa</taxon>
        <taxon>Arthropoda</taxon>
        <taxon>Crustacea</taxon>
        <taxon>Multicrustacea</taxon>
        <taxon>Malacostraca</taxon>
        <taxon>Eumalacostraca</taxon>
        <taxon>Eucarida</taxon>
        <taxon>Decapoda</taxon>
        <taxon>Pleocyemata</taxon>
        <taxon>Anomura</taxon>
        <taxon>Galatheoidea</taxon>
        <taxon>Porcellanidae</taxon>
        <taxon>Petrolisthes</taxon>
    </lineage>
</organism>
<dbReference type="Proteomes" id="UP001292094">
    <property type="component" value="Unassembled WGS sequence"/>
</dbReference>
<dbReference type="AlphaFoldDB" id="A0AAE1NTF6"/>
<evidence type="ECO:0000256" key="2">
    <source>
        <dbReference type="SAM" id="Phobius"/>
    </source>
</evidence>
<keyword evidence="2" id="KW-0812">Transmembrane</keyword>
<proteinExistence type="predicted"/>
<feature type="transmembrane region" description="Helical" evidence="2">
    <location>
        <begin position="184"/>
        <end position="208"/>
    </location>
</feature>
<feature type="signal peptide" evidence="3">
    <location>
        <begin position="1"/>
        <end position="24"/>
    </location>
</feature>
<evidence type="ECO:0000256" key="3">
    <source>
        <dbReference type="SAM" id="SignalP"/>
    </source>
</evidence>
<evidence type="ECO:0000313" key="5">
    <source>
        <dbReference type="Proteomes" id="UP001292094"/>
    </source>
</evidence>
<feature type="region of interest" description="Disordered" evidence="1">
    <location>
        <begin position="213"/>
        <end position="273"/>
    </location>
</feature>
<feature type="compositionally biased region" description="Polar residues" evidence="1">
    <location>
        <begin position="335"/>
        <end position="385"/>
    </location>
</feature>
<accession>A0AAE1NTF6</accession>
<feature type="chain" id="PRO_5041907633" evidence="3">
    <location>
        <begin position="25"/>
        <end position="416"/>
    </location>
</feature>